<sequence length="62" mass="7217">MTVDILSDYEQLFLLDDDAMAWKSAVVRRRRSTVACTLWRFLPLLQISRTCLLLRNCKVALS</sequence>
<protein>
    <submittedName>
        <fullName evidence="1">Uncharacterized protein</fullName>
    </submittedName>
</protein>
<dbReference type="InParanoid" id="D6U8D5"/>
<proteinExistence type="predicted"/>
<accession>D6U8D5</accession>
<dbReference type="AlphaFoldDB" id="D6U8D5"/>
<reference evidence="1 2" key="1">
    <citation type="journal article" date="2011" name="Stand. Genomic Sci.">
        <title>Non-contiguous finished genome sequence and contextual data of the filamentous soil bacterium Ktedonobacter racemifer type strain (SOSP1-21).</title>
        <authorList>
            <person name="Chang Y.J."/>
            <person name="Land M."/>
            <person name="Hauser L."/>
            <person name="Chertkov O."/>
            <person name="Del Rio T.G."/>
            <person name="Nolan M."/>
            <person name="Copeland A."/>
            <person name="Tice H."/>
            <person name="Cheng J.F."/>
            <person name="Lucas S."/>
            <person name="Han C."/>
            <person name="Goodwin L."/>
            <person name="Pitluck S."/>
            <person name="Ivanova N."/>
            <person name="Ovchinikova G."/>
            <person name="Pati A."/>
            <person name="Chen A."/>
            <person name="Palaniappan K."/>
            <person name="Mavromatis K."/>
            <person name="Liolios K."/>
            <person name="Brettin T."/>
            <person name="Fiebig A."/>
            <person name="Rohde M."/>
            <person name="Abt B."/>
            <person name="Goker M."/>
            <person name="Detter J.C."/>
            <person name="Woyke T."/>
            <person name="Bristow J."/>
            <person name="Eisen J.A."/>
            <person name="Markowitz V."/>
            <person name="Hugenholtz P."/>
            <person name="Kyrpides N.C."/>
            <person name="Klenk H.P."/>
            <person name="Lapidus A."/>
        </authorList>
    </citation>
    <scope>NUCLEOTIDE SEQUENCE [LARGE SCALE GENOMIC DNA]</scope>
    <source>
        <strain evidence="2">DSM 44963</strain>
    </source>
</reference>
<dbReference type="STRING" id="485913.Krac_0707"/>
<keyword evidence="2" id="KW-1185">Reference proteome</keyword>
<organism evidence="1 2">
    <name type="scientific">Ktedonobacter racemifer DSM 44963</name>
    <dbReference type="NCBI Taxonomy" id="485913"/>
    <lineage>
        <taxon>Bacteria</taxon>
        <taxon>Bacillati</taxon>
        <taxon>Chloroflexota</taxon>
        <taxon>Ktedonobacteria</taxon>
        <taxon>Ktedonobacterales</taxon>
        <taxon>Ktedonobacteraceae</taxon>
        <taxon>Ktedonobacter</taxon>
    </lineage>
</organism>
<evidence type="ECO:0000313" key="1">
    <source>
        <dbReference type="EMBL" id="EFH80146.1"/>
    </source>
</evidence>
<comment type="caution">
    <text evidence="1">The sequence shown here is derived from an EMBL/GenBank/DDBJ whole genome shotgun (WGS) entry which is preliminary data.</text>
</comment>
<dbReference type="Proteomes" id="UP000004508">
    <property type="component" value="Unassembled WGS sequence"/>
</dbReference>
<gene>
    <name evidence="1" type="ORF">Krac_0707</name>
</gene>
<dbReference type="EMBL" id="ADVG01000005">
    <property type="protein sequence ID" value="EFH80146.1"/>
    <property type="molecule type" value="Genomic_DNA"/>
</dbReference>
<name>D6U8D5_KTERA</name>
<evidence type="ECO:0000313" key="2">
    <source>
        <dbReference type="Proteomes" id="UP000004508"/>
    </source>
</evidence>